<dbReference type="GO" id="GO:0044773">
    <property type="term" value="P:mitotic DNA damage checkpoint signaling"/>
    <property type="evidence" value="ECO:0007669"/>
    <property type="project" value="TreeGrafter"/>
</dbReference>
<dbReference type="EMBL" id="CAJJDO010000098">
    <property type="protein sequence ID" value="CAD8191284.1"/>
    <property type="molecule type" value="Genomic_DNA"/>
</dbReference>
<dbReference type="AlphaFoldDB" id="A0A8S1WMP2"/>
<dbReference type="PROSITE" id="PS50011">
    <property type="entry name" value="PROTEIN_KINASE_DOM"/>
    <property type="match status" value="1"/>
</dbReference>
<organism evidence="3 4">
    <name type="scientific">Paramecium pentaurelia</name>
    <dbReference type="NCBI Taxonomy" id="43138"/>
    <lineage>
        <taxon>Eukaryota</taxon>
        <taxon>Sar</taxon>
        <taxon>Alveolata</taxon>
        <taxon>Ciliophora</taxon>
        <taxon>Intramacronucleata</taxon>
        <taxon>Oligohymenophorea</taxon>
        <taxon>Peniculida</taxon>
        <taxon>Parameciidae</taxon>
        <taxon>Paramecium</taxon>
    </lineage>
</organism>
<protein>
    <recommendedName>
        <fullName evidence="2">Protein kinase domain-containing protein</fullName>
    </recommendedName>
</protein>
<comment type="caution">
    <text evidence="3">The sequence shown here is derived from an EMBL/GenBank/DDBJ whole genome shotgun (WGS) entry which is preliminary data.</text>
</comment>
<dbReference type="GO" id="GO:0005524">
    <property type="term" value="F:ATP binding"/>
    <property type="evidence" value="ECO:0007669"/>
    <property type="project" value="InterPro"/>
</dbReference>
<accession>A0A8S1WMP2</accession>
<dbReference type="Proteomes" id="UP000689195">
    <property type="component" value="Unassembled WGS sequence"/>
</dbReference>
<dbReference type="PANTHER" id="PTHR44167:SF24">
    <property type="entry name" value="SERINE_THREONINE-PROTEIN KINASE CHK2"/>
    <property type="match status" value="1"/>
</dbReference>
<proteinExistence type="predicted"/>
<dbReference type="GO" id="GO:0005634">
    <property type="term" value="C:nucleus"/>
    <property type="evidence" value="ECO:0007669"/>
    <property type="project" value="TreeGrafter"/>
</dbReference>
<evidence type="ECO:0000313" key="3">
    <source>
        <dbReference type="EMBL" id="CAD8191284.1"/>
    </source>
</evidence>
<dbReference type="PANTHER" id="PTHR44167">
    <property type="entry name" value="OVARIAN-SPECIFIC SERINE/THREONINE-PROTEIN KINASE LOK-RELATED"/>
    <property type="match status" value="1"/>
</dbReference>
<feature type="coiled-coil region" evidence="1">
    <location>
        <begin position="455"/>
        <end position="516"/>
    </location>
</feature>
<evidence type="ECO:0000259" key="2">
    <source>
        <dbReference type="PROSITE" id="PS50011"/>
    </source>
</evidence>
<dbReference type="OrthoDB" id="310408at2759"/>
<dbReference type="Pfam" id="PF00069">
    <property type="entry name" value="Pkinase"/>
    <property type="match status" value="1"/>
</dbReference>
<sequence>MQQIDQITLQGYQIQKYDQYLVGDQFKVYKAKIVQTGELVTLKEQSKITFPEANLLRLQQCIKQQHIIEIKIFEIQQSKVFIILEKMKKSLHDFIFENEFINKQQIEKCLLFLQIVQAIQELHRFDTFHRNLKPIDFVVCEDQDKQIKLKLLDFGLVQFDNCEDLNKSLEIGSIEYLAPEILENEYYDKSVDVWSLGVIWYQMLTGQSIFKDNNKLLSQESIYEFIEQNGNQIDRNIKKLIKQMLVIKSQDRISLNLLISNLQKFCQNQTKFYLQNQEQGIVDYSNLKQQQWNVNYQLQLSNFQQQLQIQLENQFGEELQLCLEKKQICMKKVKIEIIQDEINQSIQNLLFLNQKEQNIDQIYATSEQGYQNYLEKWQKRDDLFKQFQQEFYVQTNDMIQKQEKNIEQRWEEKKCEIIREITLQIKQQLLLDYNLQMTIYENQIRGEQTYFNGPIALQQKIIQDNKKQLEFLKQQLDNFLIRTQKQQQYDMLINTLNEIQEQQDQLEDQQSLQIAQRNRKFQKQLIIIRIEMDSIEKEIELEYLEKKLKRQKINLENKTRNLFKKYSEIVDAQITKLQELQHKDNTLITQNQNNSYFFDKIQKLFLQRQNFNQELQQLFQSCQNQQIETLLPQIQRIQFFNENLIKISNYVEWSTLQLNSQSIIYQTQDQSNLKQQMEDLLNQLIDLYGLIQAYLETDEIQCTDINIIKNQQENVKILIETLNQQSEILLECQRKLQLNNLVIEENRKEFIQNGIYNQNFQIFSEKNYEEFAFKLKEIINQKELVKFRLRFFDDNEFYKQIIDQWNGIKSKKQELQQELQEVVEQMYNYSNNQLQIHISKVQVLLIQINQTLKTIPSLNQIQKFNEQYQQNQISYLELFTLIVYIKLYHCQRYLNRFLSLKNKKLVQEIQQSQIQSQVQMNSYNQLNQDIQSCKQEEQKIQSLIEKYRTCLGGQIEPFKIMKLQEDNEYITNLNYNYQNKIKQIIKVKLHKYLNDQNLINEIINHYQTYEFQPLLFYKKVTEQHN</sequence>
<feature type="domain" description="Protein kinase" evidence="2">
    <location>
        <begin position="1"/>
        <end position="266"/>
    </location>
</feature>
<name>A0A8S1WMP2_9CILI</name>
<evidence type="ECO:0000256" key="1">
    <source>
        <dbReference type="SAM" id="Coils"/>
    </source>
</evidence>
<dbReference type="GO" id="GO:0004674">
    <property type="term" value="F:protein serine/threonine kinase activity"/>
    <property type="evidence" value="ECO:0007669"/>
    <property type="project" value="TreeGrafter"/>
</dbReference>
<keyword evidence="1" id="KW-0175">Coiled coil</keyword>
<reference evidence="3" key="1">
    <citation type="submission" date="2021-01" db="EMBL/GenBank/DDBJ databases">
        <authorList>
            <consortium name="Genoscope - CEA"/>
            <person name="William W."/>
        </authorList>
    </citation>
    <scope>NUCLEOTIDE SEQUENCE</scope>
</reference>
<keyword evidence="4" id="KW-1185">Reference proteome</keyword>
<dbReference type="InterPro" id="IPR000719">
    <property type="entry name" value="Prot_kinase_dom"/>
</dbReference>
<evidence type="ECO:0000313" key="4">
    <source>
        <dbReference type="Proteomes" id="UP000689195"/>
    </source>
</evidence>
<feature type="coiled-coil region" evidence="1">
    <location>
        <begin position="805"/>
        <end position="832"/>
    </location>
</feature>
<gene>
    <name evidence="3" type="ORF">PPENT_87.1.T0980174</name>
</gene>
<dbReference type="GO" id="GO:0005737">
    <property type="term" value="C:cytoplasm"/>
    <property type="evidence" value="ECO:0007669"/>
    <property type="project" value="TreeGrafter"/>
</dbReference>